<organism evidence="6 7">
    <name type="scientific">Rhodotorula toruloides</name>
    <name type="common">Yeast</name>
    <name type="synonym">Rhodosporidium toruloides</name>
    <dbReference type="NCBI Taxonomy" id="5286"/>
    <lineage>
        <taxon>Eukaryota</taxon>
        <taxon>Fungi</taxon>
        <taxon>Dikarya</taxon>
        <taxon>Basidiomycota</taxon>
        <taxon>Pucciniomycotina</taxon>
        <taxon>Microbotryomycetes</taxon>
        <taxon>Sporidiobolales</taxon>
        <taxon>Sporidiobolaceae</taxon>
        <taxon>Rhodotorula</taxon>
    </lineage>
</organism>
<dbReference type="InterPro" id="IPR024982">
    <property type="entry name" value="Rax2-like_C"/>
</dbReference>
<evidence type="ECO:0000259" key="5">
    <source>
        <dbReference type="PROSITE" id="PS50002"/>
    </source>
</evidence>
<dbReference type="SUPFAM" id="SSF101898">
    <property type="entry name" value="NHL repeat"/>
    <property type="match status" value="1"/>
</dbReference>
<feature type="region of interest" description="Disordered" evidence="3">
    <location>
        <begin position="1276"/>
        <end position="1299"/>
    </location>
</feature>
<dbReference type="PANTHER" id="PTHR31778">
    <property type="entry name" value="BUD SITE SELECTION PROTEIN RAX2"/>
    <property type="match status" value="1"/>
</dbReference>
<dbReference type="Pfam" id="PF12768">
    <property type="entry name" value="Rax2"/>
    <property type="match status" value="2"/>
</dbReference>
<dbReference type="InterPro" id="IPR048266">
    <property type="entry name" value="Rax2-like_second"/>
</dbReference>
<evidence type="ECO:0000313" key="6">
    <source>
        <dbReference type="EMBL" id="GEM07917.1"/>
    </source>
</evidence>
<accession>A0A511KC21</accession>
<comment type="caution">
    <text evidence="6">The sequence shown here is derived from an EMBL/GenBank/DDBJ whole genome shotgun (WGS) entry which is preliminary data.</text>
</comment>
<dbReference type="Gene3D" id="2.30.30.40">
    <property type="entry name" value="SH3 Domains"/>
    <property type="match status" value="1"/>
</dbReference>
<dbReference type="InterPro" id="IPR036028">
    <property type="entry name" value="SH3-like_dom_sf"/>
</dbReference>
<evidence type="ECO:0000256" key="1">
    <source>
        <dbReference type="ARBA" id="ARBA00022443"/>
    </source>
</evidence>
<evidence type="ECO:0000256" key="3">
    <source>
        <dbReference type="SAM" id="MobiDB-lite"/>
    </source>
</evidence>
<keyword evidence="1 2" id="KW-0728">SH3 domain</keyword>
<dbReference type="Pfam" id="PF20843">
    <property type="entry name" value="Rax2_3"/>
    <property type="match status" value="1"/>
</dbReference>
<dbReference type="SUPFAM" id="SSF117281">
    <property type="entry name" value="Kelch motif"/>
    <property type="match status" value="1"/>
</dbReference>
<name>A0A511KC21_RHOTO</name>
<dbReference type="InterPro" id="IPR048265">
    <property type="entry name" value="Rax2-like_third"/>
</dbReference>
<keyword evidence="4" id="KW-0812">Transmembrane</keyword>
<keyword evidence="4" id="KW-0472">Membrane</keyword>
<feature type="transmembrane region" description="Helical" evidence="4">
    <location>
        <begin position="1239"/>
        <end position="1269"/>
    </location>
</feature>
<dbReference type="OrthoDB" id="2503993at2759"/>
<dbReference type="Proteomes" id="UP000321518">
    <property type="component" value="Unassembled WGS sequence"/>
</dbReference>
<evidence type="ECO:0000313" key="7">
    <source>
        <dbReference type="Proteomes" id="UP000321518"/>
    </source>
</evidence>
<dbReference type="InterPro" id="IPR001452">
    <property type="entry name" value="SH3_domain"/>
</dbReference>
<reference evidence="6 7" key="1">
    <citation type="submission" date="2019-07" db="EMBL/GenBank/DDBJ databases">
        <title>Rhodotorula toruloides NBRC10032 genome sequencing.</title>
        <authorList>
            <person name="Shida Y."/>
            <person name="Takaku H."/>
            <person name="Ogasawara W."/>
            <person name="Mori K."/>
        </authorList>
    </citation>
    <scope>NUCLEOTIDE SEQUENCE [LARGE SCALE GENOMIC DNA]</scope>
    <source>
        <strain evidence="6 7">NBRC10032</strain>
    </source>
</reference>
<evidence type="ECO:0000256" key="4">
    <source>
        <dbReference type="SAM" id="Phobius"/>
    </source>
</evidence>
<dbReference type="EMBL" id="BJWK01000004">
    <property type="protein sequence ID" value="GEM07917.1"/>
    <property type="molecule type" value="Genomic_DNA"/>
</dbReference>
<proteinExistence type="predicted"/>
<keyword evidence="4" id="KW-1133">Transmembrane helix</keyword>
<dbReference type="InterPro" id="IPR015915">
    <property type="entry name" value="Kelch-typ_b-propeller"/>
</dbReference>
<dbReference type="SUPFAM" id="SSF50044">
    <property type="entry name" value="SH3-domain"/>
    <property type="match status" value="1"/>
</dbReference>
<feature type="domain" description="SH3" evidence="5">
    <location>
        <begin position="1354"/>
        <end position="1410"/>
    </location>
</feature>
<dbReference type="PANTHER" id="PTHR31778:SF2">
    <property type="entry name" value="BUD SITE SELECTION PROTEIN RAX2"/>
    <property type="match status" value="1"/>
</dbReference>
<protein>
    <submittedName>
        <fullName evidence="6">Cellular morphogenesis protein</fullName>
    </submittedName>
</protein>
<evidence type="ECO:0000256" key="2">
    <source>
        <dbReference type="PROSITE-ProRule" id="PRU00192"/>
    </source>
</evidence>
<dbReference type="CDD" id="cd00174">
    <property type="entry name" value="SH3"/>
    <property type="match status" value="1"/>
</dbReference>
<dbReference type="Pfam" id="PF20842">
    <property type="entry name" value="Rax2_2"/>
    <property type="match status" value="1"/>
</dbReference>
<dbReference type="Pfam" id="PF00018">
    <property type="entry name" value="SH3_1"/>
    <property type="match status" value="1"/>
</dbReference>
<dbReference type="PROSITE" id="PS50002">
    <property type="entry name" value="SH3"/>
    <property type="match status" value="1"/>
</dbReference>
<dbReference type="SMART" id="SM00326">
    <property type="entry name" value="SH3"/>
    <property type="match status" value="1"/>
</dbReference>
<gene>
    <name evidence="6" type="ORF">Rt10032_c04g1934</name>
</gene>
<feature type="region of interest" description="Disordered" evidence="3">
    <location>
        <begin position="221"/>
        <end position="240"/>
    </location>
</feature>
<sequence length="1410" mass="145051">MARPRSRPTPERSNEFLSPTRTLSLLAIAGVVAAAQSSSLPQIDFSSLGTVAVVGDFAGLSFYDPSNPQQTYDSRASTLLARTADSDLRRVGATDHGGSISAICQSPDQTVFVGGNFSSMGGVAAANIAGYNSSSEAFFALGDGLKGEVRTLSCNGTTVYAGGEFTGPSGAPNVAAWSMSQKAWTDLPLYGFNGAVESIQPSQDGRSLFFGGAFSTTFTNSTSAGSPPSSSSSPSSTDSFPSLGSSLTPISLNSSDYWASPTTYQSGFGRPQYIFCPRHADGVGASWLLVDGQAGFFIARMYRQLNVRGIRLGNTFYEGRGTKNFSVVSIPDDQVLELTYASDPSDPSSPLVTCSSDCPLAHNASVPYQDFLFPEGTSLTGFQLNIFGWYGAGGGLHLLQLLSEGSYAYAVADDNLSPCANGLGASTQASVSTSGSWTKASVTTSIAGTTQEVLVAHVAGGSGANNAPSVTWQPYVVQPGQYAVYFVTPGCTQAGTCAQRTSVLVTASPKGGSANETTVDQTNSQDQSTLIYNGTLSAGADSLSIRMTLAPNGAPKGRMTYQIVADYVNLVAASTNGSSIRIDRGFGLYEYPLVDTGAFGDAVPIAQAKDVNASSTLTNATGLDAISFHLDQGAVVNSIVTVGTGADAQVFIGGNFTFSNNSQVSHNVLAYKFGQVIVAPNSGLNGIVDSLVELDGALYAAGTFTATQDSAVSGLHGIAKWNYSSSSSKVWEALGNVPSVGGTVQQLATVGSGASPAIVAAGAGGSGLAFYQPASSTWNSTAAGLFLGNLTAVGAAASASSSNATTYLAGNILATAKNGAPGGAILSSDQHGNPQLSSFGFGFNTSSSSSNASAATRKSSSSRRALIRKSAPRLALEPRAQPASSVNLTLPLPIQAIAATGSGDQILAGAFWKNGSSNVMLVGGSFASSAGVANLGVYDMKAQTLSALPDESVAGTVTTLGVIGDTLWIGGNLTTGSGRQGFATYDLQHTTPDDSQPPLSGWAGTNATINAIAQRPGYDEQVIVAGAFASAGSLYCASVCLWDNKKLQWSSLATGLQGVVGAVDFAGEKSEYLIAAGNFIVNDETRYIARWSFKNSTWLALGAPGDLPGPATAISADDHAEDKIFVAGSSTAGAPYLRYWNGTTWSDITNNTLGAGSGIQQLAFVPLSNSHSANKMVESNRMLLVSGDLQVNNTAVSSALYDGESWYPYLVATSATGSAGIISKLFYSVSDFSLSGGHHLAAGLVILISIAIGLGLVFLLVLIGLLVALARRKEEPQYPPPDAQRGHEPGTETSSINGLHRPNSLLQTVGAATAVLLDPKGAKAVDHDSLNGGAAGGSFDDGALGYGSDYGDDAEPSTALARYSFHAEHPGELTISTNEQLTILESSDPNWWMVANSQGRRGLVPLSYLA</sequence>
<dbReference type="GO" id="GO:1902929">
    <property type="term" value="C:plasma membrane of growing cell tip"/>
    <property type="evidence" value="ECO:0007669"/>
    <property type="project" value="TreeGrafter"/>
</dbReference>